<organism evidence="3 4">
    <name type="scientific">Chitinophaga parva</name>
    <dbReference type="NCBI Taxonomy" id="2169414"/>
    <lineage>
        <taxon>Bacteria</taxon>
        <taxon>Pseudomonadati</taxon>
        <taxon>Bacteroidota</taxon>
        <taxon>Chitinophagia</taxon>
        <taxon>Chitinophagales</taxon>
        <taxon>Chitinophagaceae</taxon>
        <taxon>Chitinophaga</taxon>
    </lineage>
</organism>
<feature type="transmembrane region" description="Helical" evidence="1">
    <location>
        <begin position="753"/>
        <end position="771"/>
    </location>
</feature>
<feature type="transmembrane region" description="Helical" evidence="1">
    <location>
        <begin position="184"/>
        <end position="204"/>
    </location>
</feature>
<keyword evidence="4" id="KW-1185">Reference proteome</keyword>
<dbReference type="RefSeq" id="WP_108687677.1">
    <property type="nucleotide sequence ID" value="NZ_QCYK01000002.1"/>
</dbReference>
<dbReference type="Pfam" id="PF09822">
    <property type="entry name" value="ABC_transp_aux"/>
    <property type="match status" value="1"/>
</dbReference>
<protein>
    <submittedName>
        <fullName evidence="3">ABC transporter</fullName>
    </submittedName>
</protein>
<keyword evidence="1" id="KW-1133">Transmembrane helix</keyword>
<feature type="transmembrane region" description="Helical" evidence="1">
    <location>
        <begin position="12"/>
        <end position="36"/>
    </location>
</feature>
<evidence type="ECO:0000313" key="4">
    <source>
        <dbReference type="Proteomes" id="UP000244450"/>
    </source>
</evidence>
<feature type="transmembrane region" description="Helical" evidence="1">
    <location>
        <begin position="152"/>
        <end position="172"/>
    </location>
</feature>
<feature type="transmembrane region" description="Helical" evidence="1">
    <location>
        <begin position="122"/>
        <end position="146"/>
    </location>
</feature>
<feature type="transmembrane region" description="Helical" evidence="1">
    <location>
        <begin position="270"/>
        <end position="293"/>
    </location>
</feature>
<evidence type="ECO:0000313" key="3">
    <source>
        <dbReference type="EMBL" id="PUZ25838.1"/>
    </source>
</evidence>
<comment type="caution">
    <text evidence="3">The sequence shown here is derived from an EMBL/GenBank/DDBJ whole genome shotgun (WGS) entry which is preliminary data.</text>
</comment>
<accession>A0A2T7BHU0</accession>
<reference evidence="3 4" key="1">
    <citation type="submission" date="2018-04" db="EMBL/GenBank/DDBJ databases">
        <title>Chitinophaga fuyangensis sp. nov., isolated from soil in a chemical factory.</title>
        <authorList>
            <person name="Chen K."/>
        </authorList>
    </citation>
    <scope>NUCLEOTIDE SEQUENCE [LARGE SCALE GENOMIC DNA]</scope>
    <source>
        <strain evidence="3 4">LY-1</strain>
    </source>
</reference>
<dbReference type="InterPro" id="IPR019196">
    <property type="entry name" value="ABC_transp_unknown"/>
</dbReference>
<name>A0A2T7BHU0_9BACT</name>
<dbReference type="PANTHER" id="PTHR43471">
    <property type="entry name" value="ABC TRANSPORTER PERMEASE"/>
    <property type="match status" value="1"/>
</dbReference>
<evidence type="ECO:0000259" key="2">
    <source>
        <dbReference type="Pfam" id="PF09822"/>
    </source>
</evidence>
<sequence length="776" mass="87664">MKMIFKIAGTELRNLFFSPVAWFLTIAFMVQCGVYYTSALYPVAKWQEVLRENTPGFKTLGIPMTASIFLPQDGIFTNVLQNLYLFVPLLTMGLISREINSGTIKLLYSSPVKVREIVLGKYLAIMLYNLLLVGIVGVFIVTGLINIQHADYGLLLSAVLGFYLLVCAYTAIGLFMSSLSSYQIVSAIGSFIVIFILSRIGGLWQKYDLIRDLTYFLSLSGRTTKMLKGLITTKDVIYFILIVYLFVSFTLIKLKGGRESKPWYLKATRYVVVSVSVLFLGYFSSLPGWIGYWDTTATNSNTLNENTQAVIKEMKGAPLEITLYCNLFGSGVARGLPENRNDYLWNLWEPYLRFKPDIDFKYVYYYDVPDHDSTLYITWGGKSQQEIAKKMCEGYDIRPTLFKPGPEVRKLIDLAPENYRLVMQLKYKGKTTFLRTFEDAIFWPEEQQVAAAFNRLLQPAMPKEVFLTGNLERDIYKKGEREYNMHSLSKDNRYSLINIGFDADTLAVETQDIPAGTTTLVLADPKTALSPATMEKLQRYIDNGGNMFILGEPGKQQILNPLLAQLGVRMMDGTLIELSKDEMPQMVKPFITREATDLSKEPILDLLKEQFREGSDSLPLLMPGVTGLEWRNDGPYTVKPLLQTATNKVWLKAGVLVTDSVPPVFTPAEGDTKMPRYTTAIGLSRNIQGKEQRIVVTADADYLSNLRQGGGFMSRTFYSWMDYGKFPIYIPKPKARDLVLNIGSTGAGILRIVYVWVLPGCVLLLGTVLLIRRKRK</sequence>
<feature type="transmembrane region" description="Helical" evidence="1">
    <location>
        <begin position="75"/>
        <end position="95"/>
    </location>
</feature>
<dbReference type="SUPFAM" id="SSF52317">
    <property type="entry name" value="Class I glutamine amidotransferase-like"/>
    <property type="match status" value="1"/>
</dbReference>
<dbReference type="GO" id="GO:0005886">
    <property type="term" value="C:plasma membrane"/>
    <property type="evidence" value="ECO:0007669"/>
    <property type="project" value="UniProtKB-SubCell"/>
</dbReference>
<keyword evidence="1" id="KW-0472">Membrane</keyword>
<dbReference type="GO" id="GO:0140359">
    <property type="term" value="F:ABC-type transporter activity"/>
    <property type="evidence" value="ECO:0007669"/>
    <property type="project" value="InterPro"/>
</dbReference>
<dbReference type="Pfam" id="PF12679">
    <property type="entry name" value="ABC2_membrane_2"/>
    <property type="match status" value="1"/>
</dbReference>
<dbReference type="OrthoDB" id="609779at2"/>
<dbReference type="InterPro" id="IPR029062">
    <property type="entry name" value="Class_I_gatase-like"/>
</dbReference>
<proteinExistence type="predicted"/>
<dbReference type="AlphaFoldDB" id="A0A2T7BHU0"/>
<feature type="domain" description="ABC-type uncharacterised transport system" evidence="2">
    <location>
        <begin position="498"/>
        <end position="707"/>
    </location>
</feature>
<dbReference type="Proteomes" id="UP000244450">
    <property type="component" value="Unassembled WGS sequence"/>
</dbReference>
<evidence type="ECO:0000256" key="1">
    <source>
        <dbReference type="SAM" id="Phobius"/>
    </source>
</evidence>
<dbReference type="EMBL" id="QCYK01000002">
    <property type="protein sequence ID" value="PUZ25838.1"/>
    <property type="molecule type" value="Genomic_DNA"/>
</dbReference>
<keyword evidence="1" id="KW-0812">Transmembrane</keyword>
<gene>
    <name evidence="3" type="ORF">DCC81_16410</name>
</gene>
<feature type="transmembrane region" description="Helical" evidence="1">
    <location>
        <begin position="236"/>
        <end position="254"/>
    </location>
</feature>